<comment type="caution">
    <text evidence="2">The sequence shown here is derived from an EMBL/GenBank/DDBJ whole genome shotgun (WGS) entry which is preliminary data.</text>
</comment>
<sequence>MYSIFWIFGTLIQIQETADSQRGIADTVITFPFGPSLWSSSQSEEKNEKLLSPFGLIVQIIMHFFLGYGRCASDTAETLKDELLRWRAKDNAVHNRDDFVILQIELSTPNSIGLKGLNFFTVTYQFMGVEVPPRKVSKALMADIPLKPCCRKIKALDLVVGYLNVGYYSCFIPFRYKYSNSKHRYEMAQFGPQKRYLWQFVFCVYFLIFGIIQDGFTKLSYTTSNNKDSLVPSSLRTWWYVSVFYTRSVGECTSVLVFSFGWLLKLLCEDLKKEILENKTSYAEAAELKDALLLRSNNKDLQLLGESKDDALRVSILFSEFSSPSIGLKGMNFFTVTYGFLGMLLSQCIVYALIILQLKVGTNPVKN</sequence>
<dbReference type="EMBL" id="CAXLJM020000108">
    <property type="protein sequence ID" value="CAL8135321.1"/>
    <property type="molecule type" value="Genomic_DNA"/>
</dbReference>
<evidence type="ECO:0008006" key="4">
    <source>
        <dbReference type="Google" id="ProtNLM"/>
    </source>
</evidence>
<keyword evidence="1" id="KW-0472">Membrane</keyword>
<evidence type="ECO:0000256" key="1">
    <source>
        <dbReference type="SAM" id="Phobius"/>
    </source>
</evidence>
<dbReference type="Proteomes" id="UP001642540">
    <property type="component" value="Unassembled WGS sequence"/>
</dbReference>
<evidence type="ECO:0000313" key="2">
    <source>
        <dbReference type="EMBL" id="CAL8135321.1"/>
    </source>
</evidence>
<keyword evidence="3" id="KW-1185">Reference proteome</keyword>
<feature type="transmembrane region" description="Helical" evidence="1">
    <location>
        <begin position="333"/>
        <end position="358"/>
    </location>
</feature>
<feature type="transmembrane region" description="Helical" evidence="1">
    <location>
        <begin position="196"/>
        <end position="217"/>
    </location>
</feature>
<proteinExistence type="predicted"/>
<keyword evidence="1" id="KW-0812">Transmembrane</keyword>
<name>A0ABP1RTC1_9HEXA</name>
<gene>
    <name evidence="2" type="ORF">ODALV1_LOCUS25930</name>
</gene>
<organism evidence="2 3">
    <name type="scientific">Orchesella dallaii</name>
    <dbReference type="NCBI Taxonomy" id="48710"/>
    <lineage>
        <taxon>Eukaryota</taxon>
        <taxon>Metazoa</taxon>
        <taxon>Ecdysozoa</taxon>
        <taxon>Arthropoda</taxon>
        <taxon>Hexapoda</taxon>
        <taxon>Collembola</taxon>
        <taxon>Entomobryomorpha</taxon>
        <taxon>Entomobryoidea</taxon>
        <taxon>Orchesellidae</taxon>
        <taxon>Orchesellinae</taxon>
        <taxon>Orchesella</taxon>
    </lineage>
</organism>
<accession>A0ABP1RTC1</accession>
<reference evidence="2 3" key="1">
    <citation type="submission" date="2024-08" db="EMBL/GenBank/DDBJ databases">
        <authorList>
            <person name="Cucini C."/>
            <person name="Frati F."/>
        </authorList>
    </citation>
    <scope>NUCLEOTIDE SEQUENCE [LARGE SCALE GENOMIC DNA]</scope>
</reference>
<protein>
    <recommendedName>
        <fullName evidence="4">Gustatory receptor</fullName>
    </recommendedName>
</protein>
<evidence type="ECO:0000313" key="3">
    <source>
        <dbReference type="Proteomes" id="UP001642540"/>
    </source>
</evidence>
<feature type="transmembrane region" description="Helical" evidence="1">
    <location>
        <begin position="155"/>
        <end position="176"/>
    </location>
</feature>
<keyword evidence="1" id="KW-1133">Transmembrane helix</keyword>